<evidence type="ECO:0000256" key="6">
    <source>
        <dbReference type="ARBA" id="ARBA00022723"/>
    </source>
</evidence>
<keyword evidence="7 12" id="KW-0663">Pyridoxal phosphate</keyword>
<name>E1SL47_FERBD</name>
<dbReference type="SFLD" id="SFLDS00029">
    <property type="entry name" value="Radical_SAM"/>
    <property type="match status" value="1"/>
</dbReference>
<dbReference type="PANTHER" id="PTHR30538:SF1">
    <property type="entry name" value="L-LYSINE 2,3-AMINOMUTASE"/>
    <property type="match status" value="1"/>
</dbReference>
<protein>
    <submittedName>
        <fullName evidence="14">Lysine 2,3-aminomutase YodO family protein</fullName>
        <ecNumber evidence="14">5.4.3.2</ecNumber>
    </submittedName>
</protein>
<dbReference type="KEGG" id="fbl:Fbal_1216"/>
<dbReference type="InterPro" id="IPR025895">
    <property type="entry name" value="LAM_C_dom"/>
</dbReference>
<evidence type="ECO:0000256" key="4">
    <source>
        <dbReference type="ARBA" id="ARBA00022485"/>
    </source>
</evidence>
<organism evidence="14 15">
    <name type="scientific">Ferrimonas balearica (strain DSM 9799 / CCM 4581 / KCTC 23876 / PAT)</name>
    <dbReference type="NCBI Taxonomy" id="550540"/>
    <lineage>
        <taxon>Bacteria</taxon>
        <taxon>Pseudomonadati</taxon>
        <taxon>Pseudomonadota</taxon>
        <taxon>Gammaproteobacteria</taxon>
        <taxon>Alteromonadales</taxon>
        <taxon>Ferrimonadaceae</taxon>
        <taxon>Ferrimonas</taxon>
    </lineage>
</organism>
<evidence type="ECO:0000256" key="11">
    <source>
        <dbReference type="PIRSR" id="PIRSR004911-1"/>
    </source>
</evidence>
<dbReference type="CDD" id="cd01335">
    <property type="entry name" value="Radical_SAM"/>
    <property type="match status" value="1"/>
</dbReference>
<dbReference type="SUPFAM" id="SSF102114">
    <property type="entry name" value="Radical SAM enzymes"/>
    <property type="match status" value="1"/>
</dbReference>
<dbReference type="RefSeq" id="WP_013344731.1">
    <property type="nucleotide sequence ID" value="NC_014541.1"/>
</dbReference>
<gene>
    <name evidence="14" type="ordered locus">Fbal_1216</name>
</gene>
<sequence>MATSTVQRQPAATNADPIPLKLVETQPAQRYHFNTHDELMAFDVAGHSWRETLAKSFQSDKDLAKVLHGVRPVEDDVYKVIAARITPYVAQLMDKNDPNCPIRIQYVPEQDEMHIAPHEMGDQLAEDDMMPEGTSLVHRYPNRVLFLVHNICGAYCRHCTRKRMVSDPLNVIDMARIRRSVEYLRDHPEVQDVLLSGGDPLLLTDSKLDEILSMIREARPDLKILRIGSRLLAQLPTRVTPELVDVLVKNRVTLINTQVNHPREITPLFIKHTTMLRRAGVMLGNQSVMIKGVNDDVEVMRDLVMDLVSNGIRPYYVYSMDPAPGNSKFMVSYDRMLEIYHGIRGWVSGPAIPTFIVDGIGGLGKMPVQPEYVKKTVQDGETKLIATNFEGRTADVSYLL</sequence>
<keyword evidence="10 14" id="KW-0413">Isomerase</keyword>
<keyword evidence="4 11" id="KW-0004">4Fe-4S</keyword>
<dbReference type="PIRSF" id="PIRSF004911">
    <property type="entry name" value="DUF160"/>
    <property type="match status" value="1"/>
</dbReference>
<evidence type="ECO:0000256" key="9">
    <source>
        <dbReference type="ARBA" id="ARBA00023014"/>
    </source>
</evidence>
<feature type="binding site" evidence="11">
    <location>
        <position position="152"/>
    </location>
    <ligand>
        <name>[4Fe-4S] cluster</name>
        <dbReference type="ChEBI" id="CHEBI:49883"/>
        <note>4Fe-4S-S-AdoMet</note>
    </ligand>
</feature>
<dbReference type="Pfam" id="PF12544">
    <property type="entry name" value="LAM_C"/>
    <property type="match status" value="1"/>
</dbReference>
<keyword evidence="5" id="KW-0949">S-adenosyl-L-methionine</keyword>
<dbReference type="EC" id="5.4.3.2" evidence="14"/>
<keyword evidence="8" id="KW-0408">Iron</keyword>
<keyword evidence="9 11" id="KW-0411">Iron-sulfur</keyword>
<dbReference type="NCBIfam" id="TIGR00238">
    <property type="entry name" value="KamA family radical SAM protein"/>
    <property type="match status" value="1"/>
</dbReference>
<evidence type="ECO:0000256" key="3">
    <source>
        <dbReference type="ARBA" id="ARBA00008703"/>
    </source>
</evidence>
<evidence type="ECO:0000259" key="13">
    <source>
        <dbReference type="PROSITE" id="PS51918"/>
    </source>
</evidence>
<dbReference type="eggNOG" id="COG1509">
    <property type="taxonomic scope" value="Bacteria"/>
</dbReference>
<dbReference type="STRING" id="550540.Fbal_1216"/>
<comment type="cofactor">
    <cofactor evidence="2">
        <name>[4Fe-4S] cluster</name>
        <dbReference type="ChEBI" id="CHEBI:49883"/>
    </cofactor>
</comment>
<evidence type="ECO:0000256" key="1">
    <source>
        <dbReference type="ARBA" id="ARBA00001933"/>
    </source>
</evidence>
<proteinExistence type="inferred from homology"/>
<feature type="binding site" evidence="11">
    <location>
        <position position="159"/>
    </location>
    <ligand>
        <name>[4Fe-4S] cluster</name>
        <dbReference type="ChEBI" id="CHEBI:49883"/>
        <note>4Fe-4S-S-AdoMet</note>
    </ligand>
</feature>
<dbReference type="Gene3D" id="3.20.20.70">
    <property type="entry name" value="Aldolase class I"/>
    <property type="match status" value="1"/>
</dbReference>
<dbReference type="Pfam" id="PF04055">
    <property type="entry name" value="Radical_SAM"/>
    <property type="match status" value="1"/>
</dbReference>
<reference evidence="14 15" key="1">
    <citation type="journal article" date="2010" name="Stand. Genomic Sci.">
        <title>Complete genome sequence of Ferrimonas balearica type strain (PAT).</title>
        <authorList>
            <person name="Nolan M."/>
            <person name="Sikorski J."/>
            <person name="Davenport K."/>
            <person name="Lucas S."/>
            <person name="Glavina Del Rio T."/>
            <person name="Tice H."/>
            <person name="Cheng J."/>
            <person name="Goodwin L."/>
            <person name="Pitluck S."/>
            <person name="Liolios K."/>
            <person name="Ivanova N."/>
            <person name="Mavromatis K."/>
            <person name="Ovchinnikova G."/>
            <person name="Pati A."/>
            <person name="Chen A."/>
            <person name="Palaniappan K."/>
            <person name="Land M."/>
            <person name="Hauser L."/>
            <person name="Chang Y."/>
            <person name="Jeffries C."/>
            <person name="Tapia R."/>
            <person name="Brettin T."/>
            <person name="Detter J."/>
            <person name="Han C."/>
            <person name="Yasawong M."/>
            <person name="Rohde M."/>
            <person name="Tindall B."/>
            <person name="Goker M."/>
            <person name="Woyke T."/>
            <person name="Bristow J."/>
            <person name="Eisen J."/>
            <person name="Markowitz V."/>
            <person name="Hugenholtz P."/>
            <person name="Kyrpides N."/>
            <person name="Klenk H."/>
            <person name="Lapidus A."/>
        </authorList>
    </citation>
    <scope>NUCLEOTIDE SEQUENCE [LARGE SCALE GENOMIC DNA]</scope>
    <source>
        <strain evidence="15">DSM 9799 / CCM 4581 / KCTC 23876 / PAT</strain>
    </source>
</reference>
<keyword evidence="15" id="KW-1185">Reference proteome</keyword>
<dbReference type="InterPro" id="IPR007197">
    <property type="entry name" value="rSAM"/>
</dbReference>
<dbReference type="GO" id="GO:0051539">
    <property type="term" value="F:4 iron, 4 sulfur cluster binding"/>
    <property type="evidence" value="ECO:0007669"/>
    <property type="project" value="UniProtKB-KW"/>
</dbReference>
<feature type="modified residue" description="N6-(pyridoxal phosphate)lysine" evidence="12">
    <location>
        <position position="365"/>
    </location>
</feature>
<evidence type="ECO:0000256" key="7">
    <source>
        <dbReference type="ARBA" id="ARBA00022898"/>
    </source>
</evidence>
<dbReference type="PROSITE" id="PS51918">
    <property type="entry name" value="RADICAL_SAM"/>
    <property type="match status" value="1"/>
</dbReference>
<evidence type="ECO:0000256" key="12">
    <source>
        <dbReference type="PIRSR" id="PIRSR603739-50"/>
    </source>
</evidence>
<feature type="binding site" evidence="11">
    <location>
        <position position="156"/>
    </location>
    <ligand>
        <name>[4Fe-4S] cluster</name>
        <dbReference type="ChEBI" id="CHEBI:49883"/>
        <note>4Fe-4S-S-AdoMet</note>
    </ligand>
</feature>
<comment type="cofactor">
    <cofactor evidence="1 12">
        <name>pyridoxal 5'-phosphate</name>
        <dbReference type="ChEBI" id="CHEBI:597326"/>
    </cofactor>
</comment>
<dbReference type="PANTHER" id="PTHR30538">
    <property type="entry name" value="LYSINE 2,3-AMINOMUTASE-RELATED"/>
    <property type="match status" value="1"/>
</dbReference>
<dbReference type="AlphaFoldDB" id="E1SL47"/>
<accession>E1SL47</accession>
<dbReference type="InterPro" id="IPR003739">
    <property type="entry name" value="Lys_aminomutase/Glu_NH3_mut"/>
</dbReference>
<dbReference type="OrthoDB" id="9770937at2"/>
<dbReference type="GO" id="GO:0050066">
    <property type="term" value="F:L-lysine 2,3-aminomutase activity"/>
    <property type="evidence" value="ECO:0007669"/>
    <property type="project" value="UniProtKB-EC"/>
</dbReference>
<dbReference type="SFLD" id="SFLDG01070">
    <property type="entry name" value="PLP-dependent"/>
    <property type="match status" value="1"/>
</dbReference>
<evidence type="ECO:0000256" key="2">
    <source>
        <dbReference type="ARBA" id="ARBA00001966"/>
    </source>
</evidence>
<evidence type="ECO:0000256" key="10">
    <source>
        <dbReference type="ARBA" id="ARBA00023235"/>
    </source>
</evidence>
<evidence type="ECO:0000256" key="8">
    <source>
        <dbReference type="ARBA" id="ARBA00023004"/>
    </source>
</evidence>
<dbReference type="HOGENOM" id="CLU_032161_0_1_6"/>
<evidence type="ECO:0000313" key="14">
    <source>
        <dbReference type="EMBL" id="ADN75425.1"/>
    </source>
</evidence>
<dbReference type="GeneID" id="67181449"/>
<feature type="domain" description="Radical SAM core" evidence="13">
    <location>
        <begin position="138"/>
        <end position="350"/>
    </location>
</feature>
<keyword evidence="6 11" id="KW-0479">Metal-binding</keyword>
<dbReference type="GO" id="GO:0046872">
    <property type="term" value="F:metal ion binding"/>
    <property type="evidence" value="ECO:0007669"/>
    <property type="project" value="UniProtKB-KW"/>
</dbReference>
<evidence type="ECO:0000256" key="5">
    <source>
        <dbReference type="ARBA" id="ARBA00022691"/>
    </source>
</evidence>
<dbReference type="InterPro" id="IPR058240">
    <property type="entry name" value="rSAM_sf"/>
</dbReference>
<dbReference type="EMBL" id="CP002209">
    <property type="protein sequence ID" value="ADN75425.1"/>
    <property type="molecule type" value="Genomic_DNA"/>
</dbReference>
<comment type="similarity">
    <text evidence="3">Belongs to the radical SAM superfamily. KamA family.</text>
</comment>
<dbReference type="Proteomes" id="UP000006683">
    <property type="component" value="Chromosome"/>
</dbReference>
<evidence type="ECO:0000313" key="15">
    <source>
        <dbReference type="Proteomes" id="UP000006683"/>
    </source>
</evidence>
<dbReference type="InterPro" id="IPR013785">
    <property type="entry name" value="Aldolase_TIM"/>
</dbReference>